<feature type="region of interest" description="Disordered" evidence="1">
    <location>
        <begin position="38"/>
        <end position="71"/>
    </location>
</feature>
<gene>
    <name evidence="3" type="ORF">FSP39_007450</name>
</gene>
<feature type="domain" description="KY-like immunoglobulin-like" evidence="2">
    <location>
        <begin position="429"/>
        <end position="557"/>
    </location>
</feature>
<evidence type="ECO:0000259" key="2">
    <source>
        <dbReference type="Pfam" id="PF23265"/>
    </source>
</evidence>
<dbReference type="Pfam" id="PF23265">
    <property type="entry name" value="Ig-like_KY"/>
    <property type="match status" value="1"/>
</dbReference>
<organism evidence="3 4">
    <name type="scientific">Pinctada imbricata</name>
    <name type="common">Atlantic pearl-oyster</name>
    <name type="synonym">Pinctada martensii</name>
    <dbReference type="NCBI Taxonomy" id="66713"/>
    <lineage>
        <taxon>Eukaryota</taxon>
        <taxon>Metazoa</taxon>
        <taxon>Spiralia</taxon>
        <taxon>Lophotrochozoa</taxon>
        <taxon>Mollusca</taxon>
        <taxon>Bivalvia</taxon>
        <taxon>Autobranchia</taxon>
        <taxon>Pteriomorphia</taxon>
        <taxon>Pterioida</taxon>
        <taxon>Pterioidea</taxon>
        <taxon>Pteriidae</taxon>
        <taxon>Pinctada</taxon>
    </lineage>
</organism>
<dbReference type="AlphaFoldDB" id="A0AA88XVT2"/>
<feature type="compositionally biased region" description="Basic and acidic residues" evidence="1">
    <location>
        <begin position="38"/>
        <end position="48"/>
    </location>
</feature>
<proteinExistence type="predicted"/>
<feature type="region of interest" description="Disordered" evidence="1">
    <location>
        <begin position="146"/>
        <end position="194"/>
    </location>
</feature>
<feature type="compositionally biased region" description="Basic and acidic residues" evidence="1">
    <location>
        <begin position="60"/>
        <end position="71"/>
    </location>
</feature>
<reference evidence="3" key="1">
    <citation type="submission" date="2019-08" db="EMBL/GenBank/DDBJ databases">
        <title>The improved chromosome-level genome for the pearl oyster Pinctada fucata martensii using PacBio sequencing and Hi-C.</title>
        <authorList>
            <person name="Zheng Z."/>
        </authorList>
    </citation>
    <scope>NUCLEOTIDE SEQUENCE</scope>
    <source>
        <strain evidence="3">ZZ-2019</strain>
        <tissue evidence="3">Adductor muscle</tissue>
    </source>
</reference>
<name>A0AA88XVT2_PINIB</name>
<feature type="region of interest" description="Disordered" evidence="1">
    <location>
        <begin position="206"/>
        <end position="244"/>
    </location>
</feature>
<accession>A0AA88XVT2</accession>
<dbReference type="Proteomes" id="UP001186944">
    <property type="component" value="Unassembled WGS sequence"/>
</dbReference>
<dbReference type="InterPro" id="IPR056564">
    <property type="entry name" value="Ig-like_KY"/>
</dbReference>
<dbReference type="PANTHER" id="PTHR47020">
    <property type="entry name" value="HILLARIN"/>
    <property type="match status" value="1"/>
</dbReference>
<evidence type="ECO:0000256" key="1">
    <source>
        <dbReference type="SAM" id="MobiDB-lite"/>
    </source>
</evidence>
<comment type="caution">
    <text evidence="3">The sequence shown here is derived from an EMBL/GenBank/DDBJ whole genome shotgun (WGS) entry which is preliminary data.</text>
</comment>
<dbReference type="EMBL" id="VSWD01000009">
    <property type="protein sequence ID" value="KAK3092807.1"/>
    <property type="molecule type" value="Genomic_DNA"/>
</dbReference>
<evidence type="ECO:0000313" key="4">
    <source>
        <dbReference type="Proteomes" id="UP001186944"/>
    </source>
</evidence>
<dbReference type="PANTHER" id="PTHR47020:SF1">
    <property type="entry name" value="HILLARIN"/>
    <property type="match status" value="1"/>
</dbReference>
<dbReference type="InterPro" id="IPR053041">
    <property type="entry name" value="Transglut-like_Superfamily_Mod"/>
</dbReference>
<keyword evidence="4" id="KW-1185">Reference proteome</keyword>
<evidence type="ECO:0000313" key="3">
    <source>
        <dbReference type="EMBL" id="KAK3092807.1"/>
    </source>
</evidence>
<sequence>MSDTQMVERRDVGSTVLQVMPLQQFDCMDYRSAIKDGDLNEETKRNEDTTYFENNDGNEAENHDQEDGNVDKEGNELVHECTRLDHNENNSVDRAKRCTAIDIKTDHEDKNKFCGKDEGSVQDLDQNDTRTTFSIVNETVKKTCNSVRENSSMSPSCSAGQTKRQLGRSISQLSNKVYPTTTNGRSSVTNQATKTKSFYGRLSVQKGHIDEREIPDDSISDDKNETNTNKSDADDSFLSSKPLSSTNYRRKEASKKLYQRPLYETVEYLTMPYEEDLDKMRAIYSWLVIISAQLDKLKFPMKNTVKGSTFCYLKKLKNRMMNHAEVMCHLCSLISIPCVVVHGFQKGANFKIEESVAQLDNFGVWNAVLLENQWYLLNVFWASERSSFGSKVKDMYVDSFFFLTPPDKLLFTHYPAKDRWQIVEEPISLEEFESRAFLKERFFEMEMEVLSHPYNQILVEHGEKEIKFRVNSASASFLKFICTIYRYESGEFNGVSPPQNTSNYMIRLKNGNVLVIKLRFPTKGFYRLEIIGKDSQIDSHGYEYDYTAVYGVHVANVPAIGIQYFPVCGDFGWGRDSQFFNYGDMQLCMDPYIVTSESPFKLDLSFLENVKLDGPITYKLCDLDTPLEQAELKTAMEDEDNLLYLTADLAAYQETAVCIFTEMLEKKRKIFRNIGNFLIFYQKPESPSPEPSIMSETTSLKEATPACSPTPIPSPIPVIAAALLATEDDAIQMTDLPNPDIVKSELRSINVEDEAGKSTPMHWTRKFLITSKAKQKFLHLRKSSFKMWD</sequence>
<protein>
    <recommendedName>
        <fullName evidence="2">KY-like immunoglobulin-like domain-containing protein</fullName>
    </recommendedName>
</protein>